<protein>
    <submittedName>
        <fullName evidence="3">Thioesterase family protein</fullName>
    </submittedName>
</protein>
<name>A0A502FJS9_9SPHN</name>
<evidence type="ECO:0000259" key="2">
    <source>
        <dbReference type="Pfam" id="PF20789"/>
    </source>
</evidence>
<organism evidence="3 4">
    <name type="scientific">Sphingomonas glacialis</name>
    <dbReference type="NCBI Taxonomy" id="658225"/>
    <lineage>
        <taxon>Bacteria</taxon>
        <taxon>Pseudomonadati</taxon>
        <taxon>Pseudomonadota</taxon>
        <taxon>Alphaproteobacteria</taxon>
        <taxon>Sphingomonadales</taxon>
        <taxon>Sphingomonadaceae</taxon>
        <taxon>Sphingomonas</taxon>
    </lineage>
</organism>
<feature type="domain" description="Acyl-CoA thioesterase-like C-terminal" evidence="2">
    <location>
        <begin position="140"/>
        <end position="255"/>
    </location>
</feature>
<dbReference type="OrthoDB" id="7059210at2"/>
<gene>
    <name evidence="3" type="ORF">EAH76_17350</name>
</gene>
<dbReference type="InterPro" id="IPR049449">
    <property type="entry name" value="TesB_ACOT8-like_N"/>
</dbReference>
<accession>A0A502FJS9</accession>
<comment type="caution">
    <text evidence="3">The sequence shown here is derived from an EMBL/GenBank/DDBJ whole genome shotgun (WGS) entry which is preliminary data.</text>
</comment>
<dbReference type="SUPFAM" id="SSF54637">
    <property type="entry name" value="Thioesterase/thiol ester dehydrase-isomerase"/>
    <property type="match status" value="2"/>
</dbReference>
<dbReference type="Gene3D" id="2.40.160.210">
    <property type="entry name" value="Acyl-CoA thioesterase, double hotdog domain"/>
    <property type="match status" value="1"/>
</dbReference>
<sequence length="258" mass="27420">MTPIRDILAAATPIAGGFRAEIPSDWLQGRTAYGGLSSALALHAAQGIEPDLPALRSAQISFIGPLAGAVSVTATKLRRGRTAAFIQADIVSEAGLGYRAMFVFMAEQPSRIELKGGLARPLPPPAPDAQLYTGPDDFFTGNFNFLDLKEEAKGEAEWLRWARLRDSAGIDPMVEVLALADALPPAAFKLFGKDFVPLSSLTWIVNLLTPTPATTDGWWLLSAESQHAVNGGSSQSMMLWNADGVPVAQGMQSVAIFG</sequence>
<keyword evidence="4" id="KW-1185">Reference proteome</keyword>
<proteinExistence type="predicted"/>
<dbReference type="AlphaFoldDB" id="A0A502FJS9"/>
<evidence type="ECO:0000313" key="4">
    <source>
        <dbReference type="Proteomes" id="UP000319931"/>
    </source>
</evidence>
<reference evidence="3 4" key="1">
    <citation type="journal article" date="2019" name="Environ. Microbiol.">
        <title>Species interactions and distinct microbial communities in high Arctic permafrost affected cryosols are associated with the CH4 and CO2 gas fluxes.</title>
        <authorList>
            <person name="Altshuler I."/>
            <person name="Hamel J."/>
            <person name="Turney S."/>
            <person name="Magnuson E."/>
            <person name="Levesque R."/>
            <person name="Greer C."/>
            <person name="Whyte L.G."/>
        </authorList>
    </citation>
    <scope>NUCLEOTIDE SEQUENCE [LARGE SCALE GENOMIC DNA]</scope>
    <source>
        <strain evidence="3 4">E6.1</strain>
    </source>
</reference>
<dbReference type="EMBL" id="RCZC01000006">
    <property type="protein sequence ID" value="TPG49661.1"/>
    <property type="molecule type" value="Genomic_DNA"/>
</dbReference>
<dbReference type="RefSeq" id="WP_140851553.1">
    <property type="nucleotide sequence ID" value="NZ_RCZC01000006.1"/>
</dbReference>
<dbReference type="InterPro" id="IPR049450">
    <property type="entry name" value="ACOT8-like_C"/>
</dbReference>
<dbReference type="Pfam" id="PF13622">
    <property type="entry name" value="4HBT_3"/>
    <property type="match status" value="1"/>
</dbReference>
<evidence type="ECO:0000313" key="3">
    <source>
        <dbReference type="EMBL" id="TPG49661.1"/>
    </source>
</evidence>
<dbReference type="Pfam" id="PF20789">
    <property type="entry name" value="4HBT_3C"/>
    <property type="match status" value="1"/>
</dbReference>
<dbReference type="InterPro" id="IPR029069">
    <property type="entry name" value="HotDog_dom_sf"/>
</dbReference>
<evidence type="ECO:0000259" key="1">
    <source>
        <dbReference type="Pfam" id="PF13622"/>
    </source>
</evidence>
<dbReference type="InterPro" id="IPR042171">
    <property type="entry name" value="Acyl-CoA_hotdog"/>
</dbReference>
<feature type="domain" description="Acyl-CoA thioesterase-like N-terminal HotDog" evidence="1">
    <location>
        <begin position="22"/>
        <end position="104"/>
    </location>
</feature>
<dbReference type="Proteomes" id="UP000319931">
    <property type="component" value="Unassembled WGS sequence"/>
</dbReference>